<reference evidence="1 2" key="1">
    <citation type="journal article" date="2012" name="J. Bacteriol.">
        <title>Genome sequence of the pathogenic Herbaspirillum seropedicae strain Os34, isolated from rice roots.</title>
        <authorList>
            <person name="Ye W."/>
            <person name="Ye S."/>
            <person name="Liu J."/>
            <person name="Chang S."/>
            <person name="Chen M."/>
            <person name="Zhu B."/>
            <person name="Guo L."/>
            <person name="An Q."/>
        </authorList>
    </citation>
    <scope>NUCLEOTIDE SEQUENCE [LARGE SCALE GENOMIC DNA]</scope>
    <source>
        <strain evidence="1 2">Os34</strain>
    </source>
</reference>
<name>A0A6M3ZMP6_9BURK</name>
<dbReference type="RefSeq" id="WP_017455048.1">
    <property type="nucleotide sequence ID" value="NZ_CP008956.1"/>
</dbReference>
<evidence type="ECO:0000313" key="2">
    <source>
        <dbReference type="Proteomes" id="UP000501648"/>
    </source>
</evidence>
<protein>
    <submittedName>
        <fullName evidence="1">Uncharacterized protein</fullName>
    </submittedName>
</protein>
<dbReference type="Proteomes" id="UP000501648">
    <property type="component" value="Chromosome"/>
</dbReference>
<dbReference type="AlphaFoldDB" id="A0A6M3ZMP6"/>
<proteinExistence type="predicted"/>
<organism evidence="1 2">
    <name type="scientific">Herbaspirillum rubrisubalbicans Os34</name>
    <dbReference type="NCBI Taxonomy" id="1235827"/>
    <lineage>
        <taxon>Bacteria</taxon>
        <taxon>Pseudomonadati</taxon>
        <taxon>Pseudomonadota</taxon>
        <taxon>Betaproteobacteria</taxon>
        <taxon>Burkholderiales</taxon>
        <taxon>Oxalobacteraceae</taxon>
        <taxon>Herbaspirillum</taxon>
    </lineage>
</organism>
<evidence type="ECO:0000313" key="1">
    <source>
        <dbReference type="EMBL" id="QJP98771.1"/>
    </source>
</evidence>
<sequence>MRNVKDAHYKIAVKATTKGRTYYTELGISLAEQKIQRNSWIAEQLRLLERESAVDALHRAEVGMYLAVIKLLAQTKSGLQMLSLPASEVGRQVLHQLFSLQEQLLHNSDRTDEGKTKASSTFRKYVIKFAQELKLKDADISGRSIGFQSSFTRRSGPRSLISDVTDKSLDPDLVEPISALSHKDAKDLVTKTKLRLERDLVKIQEACVRELETCQSLRERLVKLGNTKCSLGVVKLVADVLGTDKPPRVALQTAFNGLSTEVLFASYQKVIARDGLAKVERPYSPVFWRNRARLEDYLSENEKHLIGPGSRIHFLPYRMISQELIAAFVLLLSYTAWNGATLQAMGSDDVIVKGDWITLKGYKGKTDSFVGDVHLDIKQPGVKLAIDLLFWNRKQLIKLGFLPKETKFLWCTWGGNYEPIGFQYVGFQGGLKKFQESYSLPYFSLDQVRPQVMAYESLKTKNPDYVRQLASHKKLATSGHYLDQILMRNINSAINLEFQRRLENTVIFRIAEKDSTFKERVRMKHVDLRLLTPLGDGSSCRDPAEPPDETFMAGDVCDGKRCHVGDGCDNRRVVIDLVNLTALVRKRRYYRMNWRRLEAKNQAAFEKFHVPAILFNLGLYDYIKNGSFRTHLIRVEREIENEAS</sequence>
<accession>A0A6M3ZMP6</accession>
<dbReference type="EMBL" id="CP008956">
    <property type="protein sequence ID" value="QJP98771.1"/>
    <property type="molecule type" value="Genomic_DNA"/>
</dbReference>
<gene>
    <name evidence="1" type="ORF">C798_00545</name>
</gene>